<protein>
    <recommendedName>
        <fullName evidence="4">Flagellar assembly protein FliH</fullName>
    </recommendedName>
</protein>
<evidence type="ECO:0000256" key="5">
    <source>
        <dbReference type="ARBA" id="ARBA00022448"/>
    </source>
</evidence>
<keyword evidence="9" id="KW-1006">Bacterial flagellum protein export</keyword>
<dbReference type="PANTHER" id="PTHR34982">
    <property type="entry name" value="YOP PROTEINS TRANSLOCATION PROTEIN L"/>
    <property type="match status" value="1"/>
</dbReference>
<dbReference type="RefSeq" id="WP_132144543.1">
    <property type="nucleotide sequence ID" value="NZ_SMCS01000004.1"/>
</dbReference>
<keyword evidence="5" id="KW-0813">Transport</keyword>
<evidence type="ECO:0000256" key="7">
    <source>
        <dbReference type="ARBA" id="ARBA00022795"/>
    </source>
</evidence>
<evidence type="ECO:0000256" key="4">
    <source>
        <dbReference type="ARBA" id="ARBA00016507"/>
    </source>
</evidence>
<evidence type="ECO:0000256" key="1">
    <source>
        <dbReference type="ARBA" id="ARBA00003041"/>
    </source>
</evidence>
<evidence type="ECO:0000259" key="10">
    <source>
        <dbReference type="Pfam" id="PF02108"/>
    </source>
</evidence>
<dbReference type="Proteomes" id="UP000295645">
    <property type="component" value="Unassembled WGS sequence"/>
</dbReference>
<dbReference type="EMBL" id="SMCS01000004">
    <property type="protein sequence ID" value="TCV94154.1"/>
    <property type="molecule type" value="Genomic_DNA"/>
</dbReference>
<dbReference type="PRINTS" id="PR01003">
    <property type="entry name" value="FLGFLIH"/>
</dbReference>
<evidence type="ECO:0000256" key="8">
    <source>
        <dbReference type="ARBA" id="ARBA00022927"/>
    </source>
</evidence>
<dbReference type="OrthoDB" id="6196089at2"/>
<comment type="similarity">
    <text evidence="3">Belongs to the FliH family.</text>
</comment>
<dbReference type="GO" id="GO:0015031">
    <property type="term" value="P:protein transport"/>
    <property type="evidence" value="ECO:0007669"/>
    <property type="project" value="UniProtKB-KW"/>
</dbReference>
<dbReference type="Pfam" id="PF02108">
    <property type="entry name" value="FliH"/>
    <property type="match status" value="1"/>
</dbReference>
<evidence type="ECO:0000256" key="9">
    <source>
        <dbReference type="ARBA" id="ARBA00023225"/>
    </source>
</evidence>
<keyword evidence="6" id="KW-0963">Cytoplasm</keyword>
<accession>A0A4R3YSA5</accession>
<feature type="domain" description="Flagellar assembly protein FliH/Type III secretion system HrpE" evidence="10">
    <location>
        <begin position="80"/>
        <end position="201"/>
    </location>
</feature>
<sequence length="215" mass="23221">MTLTSILAREGIPQFQRWELPLVNGPGAVPANDPKAEADEGPHRPTVAEIEAIERQAREEGFNAGLAEGRATAQRELVAQTARLDALFAAAAQPLANLDAEVAMDIAQLATVIAERVLGYEIAIAPERIVDIVRQAVDTLPVGSRHLKIYLHPADAAIVRDHRIAADHGWVVADDDVLERGDCRLESESSRLDATVRKRLAAVIDAVLEGHADTE</sequence>
<keyword evidence="11" id="KW-0969">Cilium</keyword>
<dbReference type="GO" id="GO:0044781">
    <property type="term" value="P:bacterial-type flagellum organization"/>
    <property type="evidence" value="ECO:0007669"/>
    <property type="project" value="UniProtKB-KW"/>
</dbReference>
<dbReference type="GO" id="GO:0009288">
    <property type="term" value="C:bacterial-type flagellum"/>
    <property type="evidence" value="ECO:0007669"/>
    <property type="project" value="InterPro"/>
</dbReference>
<evidence type="ECO:0000256" key="6">
    <source>
        <dbReference type="ARBA" id="ARBA00022490"/>
    </source>
</evidence>
<dbReference type="AlphaFoldDB" id="A0A4R3YSA5"/>
<organism evidence="11 12">
    <name type="scientific">Luteibacter rhizovicinus</name>
    <dbReference type="NCBI Taxonomy" id="242606"/>
    <lineage>
        <taxon>Bacteria</taxon>
        <taxon>Pseudomonadati</taxon>
        <taxon>Pseudomonadota</taxon>
        <taxon>Gammaproteobacteria</taxon>
        <taxon>Lysobacterales</taxon>
        <taxon>Rhodanobacteraceae</taxon>
        <taxon>Luteibacter</taxon>
    </lineage>
</organism>
<evidence type="ECO:0000313" key="12">
    <source>
        <dbReference type="Proteomes" id="UP000295645"/>
    </source>
</evidence>
<dbReference type="PANTHER" id="PTHR34982:SF1">
    <property type="entry name" value="FLAGELLAR ASSEMBLY PROTEIN FLIH"/>
    <property type="match status" value="1"/>
</dbReference>
<evidence type="ECO:0000256" key="3">
    <source>
        <dbReference type="ARBA" id="ARBA00006602"/>
    </source>
</evidence>
<proteinExistence type="inferred from homology"/>
<reference evidence="11 12" key="1">
    <citation type="submission" date="2019-03" db="EMBL/GenBank/DDBJ databases">
        <title>Above-ground endophytic microbial communities from plants in different locations in the United States.</title>
        <authorList>
            <person name="Frank C."/>
        </authorList>
    </citation>
    <scope>NUCLEOTIDE SEQUENCE [LARGE SCALE GENOMIC DNA]</scope>
    <source>
        <strain evidence="11 12">LP_13_YM</strain>
    </source>
</reference>
<evidence type="ECO:0000313" key="11">
    <source>
        <dbReference type="EMBL" id="TCV94154.1"/>
    </source>
</evidence>
<comment type="function">
    <text evidence="1">Needed for flagellar regrowth and assembly.</text>
</comment>
<keyword evidence="12" id="KW-1185">Reference proteome</keyword>
<keyword evidence="11" id="KW-0282">Flagellum</keyword>
<dbReference type="InterPro" id="IPR018035">
    <property type="entry name" value="Flagellar_FliH/T3SS_HrpE"/>
</dbReference>
<comment type="subcellular location">
    <subcellularLocation>
        <location evidence="2">Cytoplasm</location>
    </subcellularLocation>
</comment>
<gene>
    <name evidence="11" type="ORF">EC912_104352</name>
</gene>
<dbReference type="InterPro" id="IPR051472">
    <property type="entry name" value="T3SS_Stator/FliH"/>
</dbReference>
<keyword evidence="11" id="KW-0966">Cell projection</keyword>
<comment type="caution">
    <text evidence="11">The sequence shown here is derived from an EMBL/GenBank/DDBJ whole genome shotgun (WGS) entry which is preliminary data.</text>
</comment>
<name>A0A4R3YSA5_9GAMM</name>
<dbReference type="InterPro" id="IPR000563">
    <property type="entry name" value="Flag_FliH"/>
</dbReference>
<dbReference type="GO" id="GO:0005829">
    <property type="term" value="C:cytosol"/>
    <property type="evidence" value="ECO:0007669"/>
    <property type="project" value="TreeGrafter"/>
</dbReference>
<keyword evidence="7" id="KW-1005">Bacterial flagellum biogenesis</keyword>
<dbReference type="GO" id="GO:0071973">
    <property type="term" value="P:bacterial-type flagellum-dependent cell motility"/>
    <property type="evidence" value="ECO:0007669"/>
    <property type="project" value="InterPro"/>
</dbReference>
<evidence type="ECO:0000256" key="2">
    <source>
        <dbReference type="ARBA" id="ARBA00004496"/>
    </source>
</evidence>
<keyword evidence="8" id="KW-0653">Protein transport</keyword>
<dbReference type="GO" id="GO:0003774">
    <property type="term" value="F:cytoskeletal motor activity"/>
    <property type="evidence" value="ECO:0007669"/>
    <property type="project" value="InterPro"/>
</dbReference>